<reference evidence="2 3" key="1">
    <citation type="journal article" date="2024" name="Plant J.">
        <title>Genome sequences and population genomics reveal climatic adaptation and genomic divergence between two closely related sweetgum species.</title>
        <authorList>
            <person name="Xu W.Q."/>
            <person name="Ren C.Q."/>
            <person name="Zhang X.Y."/>
            <person name="Comes H.P."/>
            <person name="Liu X.H."/>
            <person name="Li Y.G."/>
            <person name="Kettle C.J."/>
            <person name="Jalonen R."/>
            <person name="Gaisberger H."/>
            <person name="Ma Y.Z."/>
            <person name="Qiu Y.X."/>
        </authorList>
    </citation>
    <scope>NUCLEOTIDE SEQUENCE [LARGE SCALE GENOMIC DNA]</scope>
    <source>
        <strain evidence="2">Hangzhou</strain>
    </source>
</reference>
<dbReference type="InterPro" id="IPR012337">
    <property type="entry name" value="RNaseH-like_sf"/>
</dbReference>
<organism evidence="2 3">
    <name type="scientific">Liquidambar formosana</name>
    <name type="common">Formosan gum</name>
    <dbReference type="NCBI Taxonomy" id="63359"/>
    <lineage>
        <taxon>Eukaryota</taxon>
        <taxon>Viridiplantae</taxon>
        <taxon>Streptophyta</taxon>
        <taxon>Embryophyta</taxon>
        <taxon>Tracheophyta</taxon>
        <taxon>Spermatophyta</taxon>
        <taxon>Magnoliopsida</taxon>
        <taxon>eudicotyledons</taxon>
        <taxon>Gunneridae</taxon>
        <taxon>Pentapetalae</taxon>
        <taxon>Saxifragales</taxon>
        <taxon>Altingiaceae</taxon>
        <taxon>Liquidambar</taxon>
    </lineage>
</organism>
<proteinExistence type="predicted"/>
<keyword evidence="3" id="KW-1185">Reference proteome</keyword>
<evidence type="ECO:0000313" key="3">
    <source>
        <dbReference type="Proteomes" id="UP001415857"/>
    </source>
</evidence>
<dbReference type="SUPFAM" id="SSF53098">
    <property type="entry name" value="Ribonuclease H-like"/>
    <property type="match status" value="1"/>
</dbReference>
<evidence type="ECO:0000313" key="2">
    <source>
        <dbReference type="EMBL" id="KAK9278524.1"/>
    </source>
</evidence>
<feature type="domain" description="TTF-type" evidence="1">
    <location>
        <begin position="285"/>
        <end position="379"/>
    </location>
</feature>
<protein>
    <recommendedName>
        <fullName evidence="1">TTF-type domain-containing protein</fullName>
    </recommendedName>
</protein>
<dbReference type="SMART" id="SM00597">
    <property type="entry name" value="ZnF_TTF"/>
    <property type="match status" value="1"/>
</dbReference>
<evidence type="ECO:0000259" key="1">
    <source>
        <dbReference type="SMART" id="SM00597"/>
    </source>
</evidence>
<dbReference type="EMBL" id="JBBPBK010000009">
    <property type="protein sequence ID" value="KAK9278524.1"/>
    <property type="molecule type" value="Genomic_DNA"/>
</dbReference>
<dbReference type="Pfam" id="PF14291">
    <property type="entry name" value="DUF4371"/>
    <property type="match status" value="1"/>
</dbReference>
<dbReference type="InterPro" id="IPR025398">
    <property type="entry name" value="DUF4371"/>
</dbReference>
<dbReference type="AlphaFoldDB" id="A0AAP0RJN7"/>
<name>A0AAP0RJN7_LIQFO</name>
<dbReference type="PANTHER" id="PTHR11697">
    <property type="entry name" value="GENERAL TRANSCRIPTION FACTOR 2-RELATED ZINC FINGER PROTEIN"/>
    <property type="match status" value="1"/>
</dbReference>
<dbReference type="InterPro" id="IPR006580">
    <property type="entry name" value="Znf_TTF"/>
</dbReference>
<dbReference type="InterPro" id="IPR055298">
    <property type="entry name" value="AtLOH3-like"/>
</dbReference>
<gene>
    <name evidence="2" type="ORF">L1049_028092</name>
</gene>
<sequence>MIDLLKNEEGFWMSNRVDIDDCFICQFKELFSSSNPSFPAHLEDLLPSYITYKDNLCLCAIPDDIEIREVLFRIGFNKAPGPNDDLFILCRASNSSVIFALHYLETYGSWLGQSVNMDKSLVHYSKNFGGREAGASSFLLNFCKVDATAIYLGLPLFMGISKKQSFNSIVERIHSRINGWKSRTLSQAGRATLIRSVASAILTYTMSTFNLPKENIQVPSDDIRHCTKQSRIEINVEDLPFDPGLRKKISDYHPNDRDEIRLAYLQRGPCQPSSHEFPQKSVGVKLRRLPTKWLEEFGDWLEYSVSKDAVFCLYCYLMGNSIGGQGGGDAFTRTRFSCWGKKKRLGVHVGSTENAHNNARRMCEDLMNQKQHVEVAFSRPLHDSTMKYRIRLTATIDCIRFLLRQGLAFRGHNESEDSINRGNFLELLTFLAKNNEEVDKVVLKNAPKNLKVIAHGIQKHIVRCAASATTNVILNDLGHDLFSVLVDESRDVSTKEQMAVMIRFVNKKGCVVERFLSLVHVSNTTALSLKEAINSLFARHNLTLVAVAKDHNQVASHLNDLARLVNVVGASCKRQDHQREKQANMVREAIDNGELASGRGLNQESSLQRAGDTRWGSHYASLTNLKAMFSSVIDVLEVIEEDGGNSDQKGEATSLLNAIQSFEFMFIMHLMIKVLGITNELSQALQKKDQEVVNAMGLVKGAKELLQIMRDDG</sequence>
<comment type="caution">
    <text evidence="2">The sequence shown here is derived from an EMBL/GenBank/DDBJ whole genome shotgun (WGS) entry which is preliminary data.</text>
</comment>
<dbReference type="Proteomes" id="UP001415857">
    <property type="component" value="Unassembled WGS sequence"/>
</dbReference>
<accession>A0AAP0RJN7</accession>
<dbReference type="PANTHER" id="PTHR11697:SF230">
    <property type="entry name" value="ZINC FINGER, MYM DOMAIN CONTAINING 1"/>
    <property type="match status" value="1"/>
</dbReference>